<organism evidence="2 3">
    <name type="scientific">Xanthomonas graminis pv. phlei</name>
    <dbReference type="NCBI Taxonomy" id="487906"/>
    <lineage>
        <taxon>Bacteria</taxon>
        <taxon>Pseudomonadati</taxon>
        <taxon>Pseudomonadota</taxon>
        <taxon>Gammaproteobacteria</taxon>
        <taxon>Lysobacterales</taxon>
        <taxon>Lysobacteraceae</taxon>
        <taxon>Xanthomonas</taxon>
        <taxon>Xanthomonas translucens group</taxon>
        <taxon>Xanthomonas graminis</taxon>
    </lineage>
</organism>
<dbReference type="Gene3D" id="3.90.245.10">
    <property type="entry name" value="Ribonucleoside hydrolase-like"/>
    <property type="match status" value="1"/>
</dbReference>
<evidence type="ECO:0000313" key="3">
    <source>
        <dbReference type="Proteomes" id="UP000045978"/>
    </source>
</evidence>
<dbReference type="RefSeq" id="WP_306345360.1">
    <property type="nucleotide sequence ID" value="NZ_CXOJ01000072.1"/>
</dbReference>
<evidence type="ECO:0000256" key="1">
    <source>
        <dbReference type="SAM" id="MobiDB-lite"/>
    </source>
</evidence>
<accession>A0A0K2ZZL3</accession>
<evidence type="ECO:0000313" key="2">
    <source>
        <dbReference type="EMBL" id="CTP90467.1"/>
    </source>
</evidence>
<dbReference type="GO" id="GO:0016799">
    <property type="term" value="F:hydrolase activity, hydrolyzing N-glycosyl compounds"/>
    <property type="evidence" value="ECO:0007669"/>
    <property type="project" value="InterPro"/>
</dbReference>
<sequence>MKMSSSHAAGDVAAAHCRTDQYACGAASESRHEVADVAAPPHSPAPPDGALRELGRQGRLGSGRVSRPPRYTAQAGLQRALFGAFWTSGQERMLSAEERTLLHQLRPSSPAAAQDCILFSDPNKDPDDVVSFVMAKQLEMLGLARVGHVVTTLGPHAVRAERAMLAKGVFGALGMPGVGVAIGREYEIGARQADHGSFLARGQPLCAAHAAVGQDSLAGMRQSLRDASGKVTLIAIAGMSDANALLVAEPDLVRQKVGRVVVMGGIARDKDDQGLVCPDDRAYNNHTDLAAARSFYRLAQDYGIPLRVVCKEAAYKAAVSPRFYDALAASGHPVGGYLRDIQKESLKTLWDRIGKREIGKLDERWFYSTFIARGGDATGFEQWHAQRPPFEQIWGQVERLNLYDPLTLLAALDAPSQMLFKPLAAHAPGKPPVEVIGAEEVTSPDAARTLMAALSKLALATEIGYGAR</sequence>
<dbReference type="NCBIfam" id="NF041355">
    <property type="entry name" value="XopQ"/>
    <property type="match status" value="1"/>
</dbReference>
<dbReference type="InterPro" id="IPR036452">
    <property type="entry name" value="Ribo_hydro-like"/>
</dbReference>
<reference evidence="2 3" key="1">
    <citation type="submission" date="2015-07" db="EMBL/GenBank/DDBJ databases">
        <authorList>
            <person name="Noorani M."/>
        </authorList>
    </citation>
    <scope>NUCLEOTIDE SEQUENCE [LARGE SCALE GENOMIC DNA]</scope>
    <source>
        <strain evidence="2">LMG730</strain>
    </source>
</reference>
<gene>
    <name evidence="2" type="ORF">XTPLMG730_2816</name>
</gene>
<proteinExistence type="predicted"/>
<dbReference type="AlphaFoldDB" id="A0A0K2ZZL3"/>
<dbReference type="Proteomes" id="UP000045978">
    <property type="component" value="Unassembled WGS sequence"/>
</dbReference>
<dbReference type="SUPFAM" id="SSF53590">
    <property type="entry name" value="Nucleoside hydrolase"/>
    <property type="match status" value="1"/>
</dbReference>
<protein>
    <submittedName>
        <fullName evidence="2">Putative type III effector protein</fullName>
    </submittedName>
</protein>
<feature type="region of interest" description="Disordered" evidence="1">
    <location>
        <begin position="33"/>
        <end position="70"/>
    </location>
</feature>
<dbReference type="EMBL" id="CXOJ01000072">
    <property type="protein sequence ID" value="CTP90467.1"/>
    <property type="molecule type" value="Genomic_DNA"/>
</dbReference>
<name>A0A0K2ZZL3_9XANT</name>